<dbReference type="Gene3D" id="3.30.70.330">
    <property type="match status" value="1"/>
</dbReference>
<dbReference type="InterPro" id="IPR035979">
    <property type="entry name" value="RBD_domain_sf"/>
</dbReference>
<dbReference type="PANTHER" id="PTHR19965:SF82">
    <property type="entry name" value="THO COMPLEX SUBUNIT 4"/>
    <property type="match status" value="1"/>
</dbReference>
<dbReference type="EMBL" id="JANEYG010000003">
    <property type="protein sequence ID" value="KAJ8924229.1"/>
    <property type="molecule type" value="Genomic_DNA"/>
</dbReference>
<dbReference type="Proteomes" id="UP001159042">
    <property type="component" value="Unassembled WGS sequence"/>
</dbReference>
<feature type="compositionally biased region" description="Basic and acidic residues" evidence="3">
    <location>
        <begin position="183"/>
        <end position="200"/>
    </location>
</feature>
<dbReference type="GO" id="GO:0005634">
    <property type="term" value="C:nucleus"/>
    <property type="evidence" value="ECO:0007669"/>
    <property type="project" value="TreeGrafter"/>
</dbReference>
<evidence type="ECO:0000256" key="2">
    <source>
        <dbReference type="PROSITE-ProRule" id="PRU00176"/>
    </source>
</evidence>
<evidence type="ECO:0000313" key="6">
    <source>
        <dbReference type="Proteomes" id="UP001159042"/>
    </source>
</evidence>
<reference evidence="5 6" key="1">
    <citation type="journal article" date="2023" name="Insect Mol. Biol.">
        <title>Genome sequencing provides insights into the evolution of gene families encoding plant cell wall-degrading enzymes in longhorned beetles.</title>
        <authorList>
            <person name="Shin N.R."/>
            <person name="Okamura Y."/>
            <person name="Kirsch R."/>
            <person name="Pauchet Y."/>
        </authorList>
    </citation>
    <scope>NUCLEOTIDE SEQUENCE [LARGE SCALE GENOMIC DNA]</scope>
    <source>
        <strain evidence="5">EAD_L_NR</strain>
    </source>
</reference>
<keyword evidence="6" id="KW-1185">Reference proteome</keyword>
<dbReference type="InterPro" id="IPR000504">
    <property type="entry name" value="RRM_dom"/>
</dbReference>
<dbReference type="SUPFAM" id="SSF54928">
    <property type="entry name" value="RNA-binding domain, RBD"/>
    <property type="match status" value="1"/>
</dbReference>
<dbReference type="InterPro" id="IPR012677">
    <property type="entry name" value="Nucleotide-bd_a/b_plait_sf"/>
</dbReference>
<dbReference type="Pfam" id="PF00076">
    <property type="entry name" value="RRM_1"/>
    <property type="match status" value="1"/>
</dbReference>
<dbReference type="Pfam" id="PF13865">
    <property type="entry name" value="FoP_duplication"/>
    <property type="match status" value="1"/>
</dbReference>
<accession>A0AAV8WCG7</accession>
<dbReference type="InterPro" id="IPR025715">
    <property type="entry name" value="FoP_C"/>
</dbReference>
<feature type="region of interest" description="Disordered" evidence="3">
    <location>
        <begin position="120"/>
        <end position="152"/>
    </location>
</feature>
<dbReference type="GO" id="GO:0006406">
    <property type="term" value="P:mRNA export from nucleus"/>
    <property type="evidence" value="ECO:0007669"/>
    <property type="project" value="TreeGrafter"/>
</dbReference>
<feature type="compositionally biased region" description="Acidic residues" evidence="3">
    <location>
        <begin position="201"/>
        <end position="219"/>
    </location>
</feature>
<feature type="region of interest" description="Disordered" evidence="3">
    <location>
        <begin position="182"/>
        <end position="219"/>
    </location>
</feature>
<evidence type="ECO:0000256" key="3">
    <source>
        <dbReference type="SAM" id="MobiDB-lite"/>
    </source>
</evidence>
<evidence type="ECO:0000259" key="4">
    <source>
        <dbReference type="PROSITE" id="PS50102"/>
    </source>
</evidence>
<proteinExistence type="predicted"/>
<gene>
    <name evidence="5" type="ORF">NQ315_007020</name>
</gene>
<dbReference type="InterPro" id="IPR051229">
    <property type="entry name" value="ALYREF_mRNA_export"/>
</dbReference>
<sequence length="219" mass="24546">MAKKNYDFKKKNNVVLKRQNGFSKPPQQTVKTAPGTLIITNLAFGITNNEVYQLFAEFGPIKRAVVHFDALGRSMGTGDVVFFKMQDAVRAMKAYNGATLDGRVMKIKIAVEEITGGTGKKTPKVGWKTGNSNHQNQGRLQRRKLQAKQPTKEELDAELDAFMKERKGSNKNISEQELIIVSADDKEIGDEMHVDASNEEKEAEEMQTPQDEEASWELL</sequence>
<feature type="domain" description="RRM" evidence="4">
    <location>
        <begin position="35"/>
        <end position="112"/>
    </location>
</feature>
<dbReference type="AlphaFoldDB" id="A0AAV8WCG7"/>
<evidence type="ECO:0000313" key="5">
    <source>
        <dbReference type="EMBL" id="KAJ8924229.1"/>
    </source>
</evidence>
<protein>
    <recommendedName>
        <fullName evidence="4">RRM domain-containing protein</fullName>
    </recommendedName>
</protein>
<dbReference type="PANTHER" id="PTHR19965">
    <property type="entry name" value="RNA AND EXPORT FACTOR BINDING PROTEIN"/>
    <property type="match status" value="1"/>
</dbReference>
<dbReference type="SMART" id="SM00360">
    <property type="entry name" value="RRM"/>
    <property type="match status" value="1"/>
</dbReference>
<keyword evidence="1 2" id="KW-0694">RNA-binding</keyword>
<evidence type="ECO:0000256" key="1">
    <source>
        <dbReference type="ARBA" id="ARBA00022884"/>
    </source>
</evidence>
<dbReference type="PROSITE" id="PS50102">
    <property type="entry name" value="RRM"/>
    <property type="match status" value="1"/>
</dbReference>
<dbReference type="GO" id="GO:0003729">
    <property type="term" value="F:mRNA binding"/>
    <property type="evidence" value="ECO:0007669"/>
    <property type="project" value="TreeGrafter"/>
</dbReference>
<organism evidence="5 6">
    <name type="scientific">Exocentrus adspersus</name>
    <dbReference type="NCBI Taxonomy" id="1586481"/>
    <lineage>
        <taxon>Eukaryota</taxon>
        <taxon>Metazoa</taxon>
        <taxon>Ecdysozoa</taxon>
        <taxon>Arthropoda</taxon>
        <taxon>Hexapoda</taxon>
        <taxon>Insecta</taxon>
        <taxon>Pterygota</taxon>
        <taxon>Neoptera</taxon>
        <taxon>Endopterygota</taxon>
        <taxon>Coleoptera</taxon>
        <taxon>Polyphaga</taxon>
        <taxon>Cucujiformia</taxon>
        <taxon>Chrysomeloidea</taxon>
        <taxon>Cerambycidae</taxon>
        <taxon>Lamiinae</taxon>
        <taxon>Acanthocinini</taxon>
        <taxon>Exocentrus</taxon>
    </lineage>
</organism>
<name>A0AAV8WCG7_9CUCU</name>
<comment type="caution">
    <text evidence="5">The sequence shown here is derived from an EMBL/GenBank/DDBJ whole genome shotgun (WGS) entry which is preliminary data.</text>
</comment>